<dbReference type="EnsemblMetazoa" id="ASIC004276-RA">
    <property type="protein sequence ID" value="ASIC004276-PA"/>
    <property type="gene ID" value="ASIC004276"/>
</dbReference>
<reference evidence="3" key="2">
    <citation type="submission" date="2020-05" db="UniProtKB">
        <authorList>
            <consortium name="EnsemblMetazoa"/>
        </authorList>
    </citation>
    <scope>IDENTIFICATION</scope>
</reference>
<evidence type="ECO:0000313" key="3">
    <source>
        <dbReference type="EnsemblMetazoa" id="ASIC004276-PA"/>
    </source>
</evidence>
<proteinExistence type="predicted"/>
<dbReference type="VEuPathDB" id="VectorBase:ASIC004276"/>
<feature type="region of interest" description="Disordered" evidence="1">
    <location>
        <begin position="36"/>
        <end position="62"/>
    </location>
</feature>
<dbReference type="Proteomes" id="UP000030765">
    <property type="component" value="Unassembled WGS sequence"/>
</dbReference>
<dbReference type="EMBL" id="KE524827">
    <property type="protein sequence ID" value="KFB37068.1"/>
    <property type="molecule type" value="Genomic_DNA"/>
</dbReference>
<evidence type="ECO:0000313" key="4">
    <source>
        <dbReference type="Proteomes" id="UP000030765"/>
    </source>
</evidence>
<protein>
    <submittedName>
        <fullName evidence="2 3">Uncharacterized protein</fullName>
    </submittedName>
</protein>
<organism evidence="2">
    <name type="scientific">Anopheles sinensis</name>
    <name type="common">Mosquito</name>
    <dbReference type="NCBI Taxonomy" id="74873"/>
    <lineage>
        <taxon>Eukaryota</taxon>
        <taxon>Metazoa</taxon>
        <taxon>Ecdysozoa</taxon>
        <taxon>Arthropoda</taxon>
        <taxon>Hexapoda</taxon>
        <taxon>Insecta</taxon>
        <taxon>Pterygota</taxon>
        <taxon>Neoptera</taxon>
        <taxon>Endopterygota</taxon>
        <taxon>Diptera</taxon>
        <taxon>Nematocera</taxon>
        <taxon>Culicoidea</taxon>
        <taxon>Culicidae</taxon>
        <taxon>Anophelinae</taxon>
        <taxon>Anopheles</taxon>
    </lineage>
</organism>
<feature type="compositionally biased region" description="Polar residues" evidence="1">
    <location>
        <begin position="36"/>
        <end position="51"/>
    </location>
</feature>
<keyword evidence="4" id="KW-1185">Reference proteome</keyword>
<gene>
    <name evidence="2" type="ORF">ZHAS_00004276</name>
</gene>
<evidence type="ECO:0000256" key="1">
    <source>
        <dbReference type="SAM" id="MobiDB-lite"/>
    </source>
</evidence>
<dbReference type="AlphaFoldDB" id="A0A084VGH4"/>
<name>A0A084VGH4_ANOSI</name>
<reference evidence="2 4" key="1">
    <citation type="journal article" date="2014" name="BMC Genomics">
        <title>Genome sequence of Anopheles sinensis provides insight into genetics basis of mosquito competence for malaria parasites.</title>
        <authorList>
            <person name="Zhou D."/>
            <person name="Zhang D."/>
            <person name="Ding G."/>
            <person name="Shi L."/>
            <person name="Hou Q."/>
            <person name="Ye Y."/>
            <person name="Xu Y."/>
            <person name="Zhou H."/>
            <person name="Xiong C."/>
            <person name="Li S."/>
            <person name="Yu J."/>
            <person name="Hong S."/>
            <person name="Yu X."/>
            <person name="Zou P."/>
            <person name="Chen C."/>
            <person name="Chang X."/>
            <person name="Wang W."/>
            <person name="Lv Y."/>
            <person name="Sun Y."/>
            <person name="Ma L."/>
            <person name="Shen B."/>
            <person name="Zhu C."/>
        </authorList>
    </citation>
    <scope>NUCLEOTIDE SEQUENCE [LARGE SCALE GENOMIC DNA]</scope>
</reference>
<evidence type="ECO:0000313" key="2">
    <source>
        <dbReference type="EMBL" id="KFB37068.1"/>
    </source>
</evidence>
<sequence length="62" mass="6818">MQQTKRLHPNICCTFQGELKGLTKAEALGLPEGNLHNIQADNSSSSRNGTPWPQRFNADVPV</sequence>
<dbReference type="EMBL" id="ATLV01012928">
    <property type="status" value="NOT_ANNOTATED_CDS"/>
    <property type="molecule type" value="Genomic_DNA"/>
</dbReference>
<accession>A0A084VGH4</accession>